<proteinExistence type="predicted"/>
<keyword evidence="1" id="KW-0472">Membrane</keyword>
<evidence type="ECO:0000313" key="4">
    <source>
        <dbReference type="Proteomes" id="UP000320496"/>
    </source>
</evidence>
<keyword evidence="1" id="KW-1133">Transmembrane helix</keyword>
<dbReference type="OrthoDB" id="284973at2"/>
<dbReference type="Pfam" id="PF07811">
    <property type="entry name" value="TadE"/>
    <property type="match status" value="1"/>
</dbReference>
<feature type="domain" description="TadE-like" evidence="2">
    <location>
        <begin position="55"/>
        <end position="91"/>
    </location>
</feature>
<dbReference type="AlphaFoldDB" id="A0A517Z4C7"/>
<keyword evidence="4" id="KW-1185">Reference proteome</keyword>
<evidence type="ECO:0000313" key="3">
    <source>
        <dbReference type="EMBL" id="QDU37277.1"/>
    </source>
</evidence>
<feature type="transmembrane region" description="Helical" evidence="1">
    <location>
        <begin position="52"/>
        <end position="70"/>
    </location>
</feature>
<evidence type="ECO:0000259" key="2">
    <source>
        <dbReference type="Pfam" id="PF07811"/>
    </source>
</evidence>
<protein>
    <recommendedName>
        <fullName evidence="2">TadE-like domain-containing protein</fullName>
    </recommendedName>
</protein>
<dbReference type="EMBL" id="CP036275">
    <property type="protein sequence ID" value="QDU37277.1"/>
    <property type="molecule type" value="Genomic_DNA"/>
</dbReference>
<evidence type="ECO:0000256" key="1">
    <source>
        <dbReference type="SAM" id="Phobius"/>
    </source>
</evidence>
<gene>
    <name evidence="3" type="ORF">Mal4_15870</name>
</gene>
<dbReference type="RefSeq" id="WP_145368061.1">
    <property type="nucleotide sequence ID" value="NZ_CP036275.1"/>
</dbReference>
<dbReference type="InterPro" id="IPR012495">
    <property type="entry name" value="TadE-like_dom"/>
</dbReference>
<name>A0A517Z4C7_9PLAN</name>
<organism evidence="3 4">
    <name type="scientific">Maioricimonas rarisocia</name>
    <dbReference type="NCBI Taxonomy" id="2528026"/>
    <lineage>
        <taxon>Bacteria</taxon>
        <taxon>Pseudomonadati</taxon>
        <taxon>Planctomycetota</taxon>
        <taxon>Planctomycetia</taxon>
        <taxon>Planctomycetales</taxon>
        <taxon>Planctomycetaceae</taxon>
        <taxon>Maioricimonas</taxon>
    </lineage>
</organism>
<reference evidence="3 4" key="1">
    <citation type="submission" date="2019-02" db="EMBL/GenBank/DDBJ databases">
        <title>Deep-cultivation of Planctomycetes and their phenomic and genomic characterization uncovers novel biology.</title>
        <authorList>
            <person name="Wiegand S."/>
            <person name="Jogler M."/>
            <person name="Boedeker C."/>
            <person name="Pinto D."/>
            <person name="Vollmers J."/>
            <person name="Rivas-Marin E."/>
            <person name="Kohn T."/>
            <person name="Peeters S.H."/>
            <person name="Heuer A."/>
            <person name="Rast P."/>
            <person name="Oberbeckmann S."/>
            <person name="Bunk B."/>
            <person name="Jeske O."/>
            <person name="Meyerdierks A."/>
            <person name="Storesund J.E."/>
            <person name="Kallscheuer N."/>
            <person name="Luecker S."/>
            <person name="Lage O.M."/>
            <person name="Pohl T."/>
            <person name="Merkel B.J."/>
            <person name="Hornburger P."/>
            <person name="Mueller R.-W."/>
            <person name="Bruemmer F."/>
            <person name="Labrenz M."/>
            <person name="Spormann A.M."/>
            <person name="Op den Camp H."/>
            <person name="Overmann J."/>
            <person name="Amann R."/>
            <person name="Jetten M.S.M."/>
            <person name="Mascher T."/>
            <person name="Medema M.H."/>
            <person name="Devos D.P."/>
            <person name="Kaster A.-K."/>
            <person name="Ovreas L."/>
            <person name="Rohde M."/>
            <person name="Galperin M.Y."/>
            <person name="Jogler C."/>
        </authorList>
    </citation>
    <scope>NUCLEOTIDE SEQUENCE [LARGE SCALE GENOMIC DNA]</scope>
    <source>
        <strain evidence="3 4">Mal4</strain>
    </source>
</reference>
<dbReference type="Proteomes" id="UP000320496">
    <property type="component" value="Chromosome"/>
</dbReference>
<accession>A0A517Z4C7</accession>
<keyword evidence="1" id="KW-0812">Transmembrane</keyword>
<dbReference type="KEGG" id="mri:Mal4_15870"/>
<sequence>MHRAVVHACFPCLAALAVAFLVAVLVVRLSGARFNLPRLRSLHSCQDGGVQSLAFVLALPLFLMIVMFIVQVSQLMVGIMVVNYAAYASARAASVWIPALVDDRDFMILDVDGDGDAEDDSQNKLPIGFEPGVATTLDLQNVSSSGSGKLEKIFSAAVLACAPIAPSRALASVDRSVLDSIGADEVMREVYTRLAPSSTSNSRIGQRIDNKLAYSLQNTRVTLLFEDKNSSTGPTYNPQGHDWGWQPQFAYYPNEVGWEDPVTITVTHDFALLPGAGGFLAARLLNRADGREDRVSPRIATRDGFYSTRLQASATMTIEGIQSVKPYIHEDW</sequence>